<dbReference type="Gene3D" id="1.10.260.40">
    <property type="entry name" value="lambda repressor-like DNA-binding domains"/>
    <property type="match status" value="1"/>
</dbReference>
<name>A0A380C6X0_9GAMM</name>
<reference evidence="1 2" key="1">
    <citation type="submission" date="2018-06" db="EMBL/GenBank/DDBJ databases">
        <authorList>
            <consortium name="Pathogen Informatics"/>
            <person name="Doyle S."/>
        </authorList>
    </citation>
    <scope>NUCLEOTIDE SEQUENCE [LARGE SCALE GENOMIC DNA]</scope>
    <source>
        <strain evidence="1 2">NCTC10736</strain>
    </source>
</reference>
<organism evidence="1 2">
    <name type="scientific">Shewanella morhuae</name>
    <dbReference type="NCBI Taxonomy" id="365591"/>
    <lineage>
        <taxon>Bacteria</taxon>
        <taxon>Pseudomonadati</taxon>
        <taxon>Pseudomonadota</taxon>
        <taxon>Gammaproteobacteria</taxon>
        <taxon>Alteromonadales</taxon>
        <taxon>Shewanellaceae</taxon>
        <taxon>Shewanella</taxon>
    </lineage>
</organism>
<gene>
    <name evidence="1" type="ORF">NCTC10736_04185</name>
</gene>
<dbReference type="AlphaFoldDB" id="A0A380C6X0"/>
<proteinExistence type="predicted"/>
<dbReference type="InterPro" id="IPR010982">
    <property type="entry name" value="Lambda_DNA-bd_dom_sf"/>
</dbReference>
<dbReference type="GO" id="GO:0003677">
    <property type="term" value="F:DNA binding"/>
    <property type="evidence" value="ECO:0007669"/>
    <property type="project" value="InterPro"/>
</dbReference>
<protein>
    <submittedName>
        <fullName evidence="1">Predicted transcriptional regulator</fullName>
    </submittedName>
</protein>
<accession>A0A380C6X0</accession>
<evidence type="ECO:0000313" key="2">
    <source>
        <dbReference type="Proteomes" id="UP000255061"/>
    </source>
</evidence>
<dbReference type="EMBL" id="UGYV01000005">
    <property type="protein sequence ID" value="SUJ13576.1"/>
    <property type="molecule type" value="Genomic_DNA"/>
</dbReference>
<sequence length="36" mass="4157">MKTKKTAETADWHRADVKAALEKRGLSLKSWRSRLS</sequence>
<dbReference type="RefSeq" id="WP_258866577.1">
    <property type="nucleotide sequence ID" value="NZ_UGYV01000005.1"/>
</dbReference>
<dbReference type="Proteomes" id="UP000255061">
    <property type="component" value="Unassembled WGS sequence"/>
</dbReference>
<evidence type="ECO:0000313" key="1">
    <source>
        <dbReference type="EMBL" id="SUJ13576.1"/>
    </source>
</evidence>